<evidence type="ECO:0000313" key="6">
    <source>
        <dbReference type="EMBL" id="VEG58535.1"/>
    </source>
</evidence>
<dbReference type="PANTHER" id="PTHR33630">
    <property type="entry name" value="CUTINASE RV1984C-RELATED-RELATED"/>
    <property type="match status" value="1"/>
</dbReference>
<dbReference type="AlphaFoldDB" id="A0A3S4S2U5"/>
<dbReference type="OrthoDB" id="3690529at2"/>
<protein>
    <submittedName>
        <fullName evidence="6">Cutinase</fullName>
    </submittedName>
</protein>
<evidence type="ECO:0000256" key="2">
    <source>
        <dbReference type="ARBA" id="ARBA00022487"/>
    </source>
</evidence>
<keyword evidence="5" id="KW-0732">Signal</keyword>
<dbReference type="Pfam" id="PF01083">
    <property type="entry name" value="Cutinase"/>
    <property type="match status" value="1"/>
</dbReference>
<dbReference type="RefSeq" id="WP_048635444.1">
    <property type="nucleotide sequence ID" value="NZ_CVQQ01000032.1"/>
</dbReference>
<sequence length="237" mass="23772">MKISRIAGATSAAVVGAWTAVLGLGVPSAVAQPPAPACPDVEIVFARGTSEAPGVGGVGQGFVDAVRAQAAPRTVGVYAVNYPAGNNFADREVFASTVIDGIRDAGNRLRTMSVDCPNTKMVLGGFSQGAVVSGFATSDTVPSSVPAAVAPAPLPPEVADHVAAVVLFGTPSGPFLEKYGAPAITIGSQYADKTLQLCEPGDTICNGAADAGPNVAHALYGFNGMVNQGATYAVDRL</sequence>
<comment type="similarity">
    <text evidence="1">Belongs to the cutinase family.</text>
</comment>
<keyword evidence="7" id="KW-1185">Reference proteome</keyword>
<dbReference type="GO" id="GO:0052689">
    <property type="term" value="F:carboxylic ester hydrolase activity"/>
    <property type="evidence" value="ECO:0007669"/>
    <property type="project" value="UniProtKB-KW"/>
</dbReference>
<accession>A0A3S4S2U5</accession>
<proteinExistence type="inferred from homology"/>
<feature type="chain" id="PRO_5018729655" evidence="5">
    <location>
        <begin position="32"/>
        <end position="237"/>
    </location>
</feature>
<dbReference type="EMBL" id="LR134356">
    <property type="protein sequence ID" value="VEG58535.1"/>
    <property type="molecule type" value="Genomic_DNA"/>
</dbReference>
<keyword evidence="3" id="KW-0378">Hydrolase</keyword>
<dbReference type="SMART" id="SM01110">
    <property type="entry name" value="Cutinase"/>
    <property type="match status" value="1"/>
</dbReference>
<evidence type="ECO:0000256" key="4">
    <source>
        <dbReference type="ARBA" id="ARBA00023157"/>
    </source>
</evidence>
<dbReference type="Proteomes" id="UP000279306">
    <property type="component" value="Chromosome"/>
</dbReference>
<dbReference type="KEGG" id="mauu:NCTC10437_05567"/>
<reference evidence="6 7" key="1">
    <citation type="submission" date="2018-12" db="EMBL/GenBank/DDBJ databases">
        <authorList>
            <consortium name="Pathogen Informatics"/>
        </authorList>
    </citation>
    <scope>NUCLEOTIDE SEQUENCE [LARGE SCALE GENOMIC DNA]</scope>
    <source>
        <strain evidence="6 7">NCTC10437</strain>
    </source>
</reference>
<evidence type="ECO:0000256" key="5">
    <source>
        <dbReference type="SAM" id="SignalP"/>
    </source>
</evidence>
<gene>
    <name evidence="6" type="ORF">NCTC10437_05567</name>
</gene>
<dbReference type="STRING" id="1791.GCA_001049355_05618"/>
<keyword evidence="4" id="KW-1015">Disulfide bond</keyword>
<dbReference type="Gene3D" id="3.40.50.1820">
    <property type="entry name" value="alpha/beta hydrolase"/>
    <property type="match status" value="1"/>
</dbReference>
<organism evidence="6 7">
    <name type="scientific">Mycolicibacterium aurum</name>
    <name type="common">Mycobacterium aurum</name>
    <dbReference type="NCBI Taxonomy" id="1791"/>
    <lineage>
        <taxon>Bacteria</taxon>
        <taxon>Bacillati</taxon>
        <taxon>Actinomycetota</taxon>
        <taxon>Actinomycetes</taxon>
        <taxon>Mycobacteriales</taxon>
        <taxon>Mycobacteriaceae</taxon>
        <taxon>Mycolicibacterium</taxon>
    </lineage>
</organism>
<dbReference type="InterPro" id="IPR000675">
    <property type="entry name" value="Cutinase/axe"/>
</dbReference>
<dbReference type="InterPro" id="IPR029058">
    <property type="entry name" value="AB_hydrolase_fold"/>
</dbReference>
<dbReference type="SUPFAM" id="SSF53474">
    <property type="entry name" value="alpha/beta-Hydrolases"/>
    <property type="match status" value="1"/>
</dbReference>
<evidence type="ECO:0000256" key="3">
    <source>
        <dbReference type="ARBA" id="ARBA00022801"/>
    </source>
</evidence>
<evidence type="ECO:0000256" key="1">
    <source>
        <dbReference type="ARBA" id="ARBA00007534"/>
    </source>
</evidence>
<feature type="signal peptide" evidence="5">
    <location>
        <begin position="1"/>
        <end position="31"/>
    </location>
</feature>
<dbReference type="PANTHER" id="PTHR33630:SF9">
    <property type="entry name" value="CUTINASE 4"/>
    <property type="match status" value="1"/>
</dbReference>
<evidence type="ECO:0000313" key="7">
    <source>
        <dbReference type="Proteomes" id="UP000279306"/>
    </source>
</evidence>
<keyword evidence="2" id="KW-0719">Serine esterase</keyword>
<name>A0A3S4S2U5_MYCAU</name>